<evidence type="ECO:0000313" key="6">
    <source>
        <dbReference type="Proteomes" id="UP000191418"/>
    </source>
</evidence>
<feature type="repeat" description="TPR" evidence="2">
    <location>
        <begin position="175"/>
        <end position="208"/>
    </location>
</feature>
<protein>
    <recommendedName>
        <fullName evidence="1">Cell division coordinator CpoB</fullName>
    </recommendedName>
</protein>
<organism evidence="5 6">
    <name type="scientific">Oceanospirillum multiglobuliferum</name>
    <dbReference type="NCBI Taxonomy" id="64969"/>
    <lineage>
        <taxon>Bacteria</taxon>
        <taxon>Pseudomonadati</taxon>
        <taxon>Pseudomonadota</taxon>
        <taxon>Gammaproteobacteria</taxon>
        <taxon>Oceanospirillales</taxon>
        <taxon>Oceanospirillaceae</taxon>
        <taxon>Oceanospirillum</taxon>
    </lineage>
</organism>
<dbReference type="Pfam" id="PF16331">
    <property type="entry name" value="TolA_bind_tri"/>
    <property type="match status" value="1"/>
</dbReference>
<evidence type="ECO:0000256" key="2">
    <source>
        <dbReference type="PROSITE-ProRule" id="PRU00339"/>
    </source>
</evidence>
<dbReference type="RefSeq" id="WP_078746062.1">
    <property type="nucleotide sequence ID" value="NZ_FUXG01000019.1"/>
</dbReference>
<dbReference type="Proteomes" id="UP000191418">
    <property type="component" value="Unassembled WGS sequence"/>
</dbReference>
<dbReference type="Pfam" id="PF13174">
    <property type="entry name" value="TPR_6"/>
    <property type="match status" value="1"/>
</dbReference>
<dbReference type="GO" id="GO:0043093">
    <property type="term" value="P:FtsZ-dependent cytokinesis"/>
    <property type="evidence" value="ECO:0007669"/>
    <property type="project" value="UniProtKB-UniRule"/>
</dbReference>
<proteinExistence type="inferred from homology"/>
<keyword evidence="1" id="KW-0175">Coiled coil</keyword>
<feature type="region of interest" description="Disordered" evidence="3">
    <location>
        <begin position="116"/>
        <end position="136"/>
    </location>
</feature>
<keyword evidence="6" id="KW-1185">Reference proteome</keyword>
<dbReference type="Pfam" id="PF13432">
    <property type="entry name" value="TPR_16"/>
    <property type="match status" value="1"/>
</dbReference>
<feature type="coiled-coil region" evidence="1">
    <location>
        <begin position="51"/>
        <end position="85"/>
    </location>
</feature>
<dbReference type="Gene3D" id="1.20.5.110">
    <property type="match status" value="1"/>
</dbReference>
<feature type="chain" id="PRO_5013415285" description="Cell division coordinator CpoB" evidence="1">
    <location>
        <begin position="23"/>
        <end position="260"/>
    </location>
</feature>
<dbReference type="GO" id="GO:0070206">
    <property type="term" value="P:protein trimerization"/>
    <property type="evidence" value="ECO:0007669"/>
    <property type="project" value="InterPro"/>
</dbReference>
<dbReference type="SMART" id="SM00028">
    <property type="entry name" value="TPR"/>
    <property type="match status" value="3"/>
</dbReference>
<reference evidence="5 6" key="1">
    <citation type="submission" date="2017-01" db="EMBL/GenBank/DDBJ databases">
        <title>Genome Sequencing of a Marine Spirillum, Oceanospirillum multiglobuliferum ATCC 33336, from Japan.</title>
        <authorList>
            <person name="Carney J.G."/>
            <person name="Trachtenberg A.M."/>
            <person name="Rheaume B.A."/>
            <person name="Linnane J.D."/>
            <person name="Pitts N.L."/>
            <person name="Mykles D.L."/>
            <person name="Maclea K.S."/>
        </authorList>
    </citation>
    <scope>NUCLEOTIDE SEQUENCE [LARGE SCALE GENOMIC DNA]</scope>
    <source>
        <strain evidence="5 6">ATCC 33336</strain>
    </source>
</reference>
<dbReference type="InterPro" id="IPR034706">
    <property type="entry name" value="CpoB"/>
</dbReference>
<feature type="domain" description="YbgF trimerisation" evidence="4">
    <location>
        <begin position="47"/>
        <end position="102"/>
    </location>
</feature>
<dbReference type="OrthoDB" id="9768142at2"/>
<evidence type="ECO:0000256" key="3">
    <source>
        <dbReference type="SAM" id="MobiDB-lite"/>
    </source>
</evidence>
<dbReference type="STRING" id="64969.SAMN02745127_02516"/>
<evidence type="ECO:0000313" key="5">
    <source>
        <dbReference type="EMBL" id="OPX54682.1"/>
    </source>
</evidence>
<sequence length="260" mass="29029" precursor="true">MRFPLPSRLWVLSFLTASTVQAADLTSQSSVPLGTASSVPAPVYIDQRQGNTELLMQVQQLQTEMQALRDQLEQQGQVIRQLQKDSRDRYIDVDRRLLSVSSDVNTLKKGRVAAPEANTTSAGGINNSAVSTPVSGSAKDAYQNAYALVRSKQFDQAITAYQAFIKNYPDSALLPNAYYWLGELYMVKNLTQEAERVFNSVVEQYPKSRKTPDARYKLGLVYARYGQQDKARKQMESVKSFHPDSTAAKLADQFLESTAK</sequence>
<dbReference type="EMBL" id="MTSM01000020">
    <property type="protein sequence ID" value="OPX54682.1"/>
    <property type="molecule type" value="Genomic_DNA"/>
</dbReference>
<evidence type="ECO:0000259" key="4">
    <source>
        <dbReference type="Pfam" id="PF16331"/>
    </source>
</evidence>
<dbReference type="PROSITE" id="PS50005">
    <property type="entry name" value="TPR"/>
    <property type="match status" value="2"/>
</dbReference>
<dbReference type="SUPFAM" id="SSF48452">
    <property type="entry name" value="TPR-like"/>
    <property type="match status" value="1"/>
</dbReference>
<dbReference type="NCBIfam" id="TIGR02795">
    <property type="entry name" value="tol_pal_ybgF"/>
    <property type="match status" value="1"/>
</dbReference>
<dbReference type="Gene3D" id="1.25.40.10">
    <property type="entry name" value="Tetratricopeptide repeat domain"/>
    <property type="match status" value="1"/>
</dbReference>
<comment type="caution">
    <text evidence="5">The sequence shown here is derived from an EMBL/GenBank/DDBJ whole genome shotgun (WGS) entry which is preliminary data.</text>
</comment>
<comment type="similarity">
    <text evidence="1">Belongs to the CpoB family.</text>
</comment>
<name>A0A1T4RQ64_9GAMM</name>
<keyword evidence="1" id="KW-0732">Signal</keyword>
<dbReference type="InterPro" id="IPR019734">
    <property type="entry name" value="TPR_rpt"/>
</dbReference>
<evidence type="ECO:0000256" key="1">
    <source>
        <dbReference type="HAMAP-Rule" id="MF_02066"/>
    </source>
</evidence>
<feature type="repeat" description="TPR" evidence="2">
    <location>
        <begin position="212"/>
        <end position="245"/>
    </location>
</feature>
<dbReference type="GO" id="GO:0030288">
    <property type="term" value="C:outer membrane-bounded periplasmic space"/>
    <property type="evidence" value="ECO:0007669"/>
    <property type="project" value="UniProtKB-UniRule"/>
</dbReference>
<feature type="signal peptide" evidence="1">
    <location>
        <begin position="1"/>
        <end position="22"/>
    </location>
</feature>
<dbReference type="InterPro" id="IPR014162">
    <property type="entry name" value="CpoB_C"/>
</dbReference>
<feature type="compositionally biased region" description="Polar residues" evidence="3">
    <location>
        <begin position="117"/>
        <end position="135"/>
    </location>
</feature>
<dbReference type="HAMAP" id="MF_02066">
    <property type="entry name" value="CpoB"/>
    <property type="match status" value="1"/>
</dbReference>
<comment type="subcellular location">
    <subcellularLocation>
        <location evidence="1">Periplasm</location>
    </subcellularLocation>
</comment>
<keyword evidence="1" id="KW-0131">Cell cycle</keyword>
<keyword evidence="1" id="KW-0132">Cell division</keyword>
<accession>A0A1T4RQ64</accession>
<gene>
    <name evidence="1" type="primary">cpoB</name>
    <name evidence="5" type="ORF">BTE48_12940</name>
</gene>
<comment type="function">
    <text evidence="1">Mediates coordination of peptidoglycan synthesis and outer membrane constriction during cell division.</text>
</comment>
<dbReference type="AlphaFoldDB" id="A0A1T4RQ64"/>
<dbReference type="InterPro" id="IPR011990">
    <property type="entry name" value="TPR-like_helical_dom_sf"/>
</dbReference>
<keyword evidence="2" id="KW-0802">TPR repeat</keyword>
<dbReference type="InterPro" id="IPR032519">
    <property type="entry name" value="YbgF_tri"/>
</dbReference>
<keyword evidence="1" id="KW-0574">Periplasm</keyword>